<evidence type="ECO:0000313" key="2">
    <source>
        <dbReference type="Proteomes" id="UP000198942"/>
    </source>
</evidence>
<dbReference type="InterPro" id="IPR024213">
    <property type="entry name" value="DUF3822"/>
</dbReference>
<proteinExistence type="predicted"/>
<keyword evidence="2" id="KW-1185">Reference proteome</keyword>
<sequence>MNEHNYTYHDDSFSLDKTEDYILLIQVEDKSFSYAISNNGTLIAWAENYPFDELSDPQELLDLLSAKYRQIIIGLPAHSFTLVPAEIFSGERLPNLARFLDVKPDSKVLAQLLDQENVIVYKTSEVIVNAAEEFGIRNTVFTSKGWLTAIAQNNPGNNDLYLNIEKDKVEISYFAGNKLRFYNSFEFKEIDELVYFTVLVTKELNLEPKNTGLYLSGDLEADDKILNRLADFFGKAEVNNLQVLQLPAEVVAHRVLSIAALSLCAL</sequence>
<protein>
    <recommendedName>
        <fullName evidence="3">DUF3822 family protein</fullName>
    </recommendedName>
</protein>
<dbReference type="CDD" id="cd24013">
    <property type="entry name" value="ASKHA_ATPase_BT3980-like"/>
    <property type="match status" value="1"/>
</dbReference>
<organism evidence="1 2">
    <name type="scientific">Mucilaginibacter gossypiicola</name>
    <dbReference type="NCBI Taxonomy" id="551995"/>
    <lineage>
        <taxon>Bacteria</taxon>
        <taxon>Pseudomonadati</taxon>
        <taxon>Bacteroidota</taxon>
        <taxon>Sphingobacteriia</taxon>
        <taxon>Sphingobacteriales</taxon>
        <taxon>Sphingobacteriaceae</taxon>
        <taxon>Mucilaginibacter</taxon>
    </lineage>
</organism>
<accession>A0A1H8A910</accession>
<name>A0A1H8A910_9SPHI</name>
<gene>
    <name evidence="1" type="ORF">SAMN05192574_101414</name>
</gene>
<evidence type="ECO:0000313" key="1">
    <source>
        <dbReference type="EMBL" id="SEM67081.1"/>
    </source>
</evidence>
<dbReference type="Pfam" id="PF12864">
    <property type="entry name" value="DUF3822"/>
    <property type="match status" value="1"/>
</dbReference>
<dbReference type="Gene3D" id="3.30.420.250">
    <property type="match status" value="1"/>
</dbReference>
<dbReference type="EMBL" id="FOCL01000001">
    <property type="protein sequence ID" value="SEM67081.1"/>
    <property type="molecule type" value="Genomic_DNA"/>
</dbReference>
<reference evidence="2" key="1">
    <citation type="submission" date="2016-10" db="EMBL/GenBank/DDBJ databases">
        <authorList>
            <person name="Varghese N."/>
            <person name="Submissions S."/>
        </authorList>
    </citation>
    <scope>NUCLEOTIDE SEQUENCE [LARGE SCALE GENOMIC DNA]</scope>
    <source>
        <strain evidence="2">Gh-48</strain>
    </source>
</reference>
<dbReference type="Gene3D" id="3.30.420.260">
    <property type="match status" value="1"/>
</dbReference>
<dbReference type="Proteomes" id="UP000198942">
    <property type="component" value="Unassembled WGS sequence"/>
</dbReference>
<dbReference type="RefSeq" id="WP_091206968.1">
    <property type="nucleotide sequence ID" value="NZ_FOCL01000001.1"/>
</dbReference>
<dbReference type="AlphaFoldDB" id="A0A1H8A910"/>
<evidence type="ECO:0008006" key="3">
    <source>
        <dbReference type="Google" id="ProtNLM"/>
    </source>
</evidence>
<dbReference type="OrthoDB" id="765136at2"/>
<dbReference type="STRING" id="551995.SAMN05192574_101414"/>